<dbReference type="AlphaFoldDB" id="H8ZA96"/>
<dbReference type="EMBL" id="JH604633">
    <property type="protein sequence ID" value="EHY66877.1"/>
    <property type="molecule type" value="Genomic_DNA"/>
</dbReference>
<feature type="compositionally biased region" description="Acidic residues" evidence="1">
    <location>
        <begin position="394"/>
        <end position="403"/>
    </location>
</feature>
<name>H8ZA96_NEMA1</name>
<evidence type="ECO:0000313" key="3">
    <source>
        <dbReference type="EMBL" id="EHY66877.1"/>
    </source>
</evidence>
<reference evidence="3" key="1">
    <citation type="submission" date="2011-03" db="EMBL/GenBank/DDBJ databases">
        <title>The Genome Sequence of Nematocida sp1 strain ERTm2.</title>
        <authorList>
            <consortium name="The Broad Institute Genome Sequencing Platform"/>
            <consortium name="The Broad Institute Genome Sequencing Center for Infectious Disease"/>
            <person name="Cuomo C."/>
            <person name="Troemel E."/>
            <person name="Young S.K."/>
            <person name="Zeng Q."/>
            <person name="Gargeya S."/>
            <person name="Fitzgerald M."/>
            <person name="Haas B."/>
            <person name="Abouelleil A."/>
            <person name="Alvarado L."/>
            <person name="Arachchi H.M."/>
            <person name="Berlin A."/>
            <person name="Brown A."/>
            <person name="Chapman S.B."/>
            <person name="Chen Z."/>
            <person name="Dunbar C."/>
            <person name="Freedman E."/>
            <person name="Gearin G."/>
            <person name="Gellesch M."/>
            <person name="Goldberg J."/>
            <person name="Griggs A."/>
            <person name="Gujja S."/>
            <person name="Heilman E.R."/>
            <person name="Heiman D."/>
            <person name="Howarth C."/>
            <person name="Larson L."/>
            <person name="Lui A."/>
            <person name="MacDonald P.J.P."/>
            <person name="Mehta T."/>
            <person name="Montmayeur A."/>
            <person name="Murphy C."/>
            <person name="Neiman D."/>
            <person name="Pearson M."/>
            <person name="Priest M."/>
            <person name="Roberts A."/>
            <person name="Saif S."/>
            <person name="Shea T."/>
            <person name="Shenoy N."/>
            <person name="Sisk P."/>
            <person name="Stolte C."/>
            <person name="Sykes S."/>
            <person name="White J."/>
            <person name="Yandava C."/>
            <person name="Wortman J."/>
            <person name="Nusbaum C."/>
            <person name="Birren B."/>
        </authorList>
    </citation>
    <scope>NUCLEOTIDE SEQUENCE</scope>
    <source>
        <strain evidence="3">ERTm2</strain>
    </source>
</reference>
<feature type="transmembrane region" description="Helical" evidence="2">
    <location>
        <begin position="12"/>
        <end position="34"/>
    </location>
</feature>
<feature type="compositionally biased region" description="Basic residues" evidence="1">
    <location>
        <begin position="315"/>
        <end position="331"/>
    </location>
</feature>
<keyword evidence="2" id="KW-0472">Membrane</keyword>
<feature type="compositionally biased region" description="Polar residues" evidence="1">
    <location>
        <begin position="406"/>
        <end position="416"/>
    </location>
</feature>
<feature type="region of interest" description="Disordered" evidence="1">
    <location>
        <begin position="292"/>
        <end position="340"/>
    </location>
</feature>
<gene>
    <name evidence="3" type="ORF">NERG_00517</name>
</gene>
<dbReference type="Proteomes" id="UP000005622">
    <property type="component" value="Unassembled WGS sequence"/>
</dbReference>
<proteinExistence type="predicted"/>
<dbReference type="HOGENOM" id="CLU_659041_0_0_1"/>
<evidence type="ECO:0000256" key="2">
    <source>
        <dbReference type="SAM" id="Phobius"/>
    </source>
</evidence>
<keyword evidence="2" id="KW-0812">Transmembrane</keyword>
<protein>
    <submittedName>
        <fullName evidence="3">Uncharacterized protein</fullName>
    </submittedName>
</protein>
<keyword evidence="2" id="KW-1133">Transmembrane helix</keyword>
<evidence type="ECO:0000256" key="1">
    <source>
        <dbReference type="SAM" id="MobiDB-lite"/>
    </source>
</evidence>
<feature type="transmembrane region" description="Helical" evidence="2">
    <location>
        <begin position="40"/>
        <end position="63"/>
    </location>
</feature>
<sequence>MKASKKELSIKSFLIVLHTIILYCIMAHDISIIYYSIAGFILGSFAFKSTLISSICVIAANLVRYTKTVSYIPLVGVLASSINNLNEPNSSPIHSTTPESIGDFQVINGNENIPSISENITKESLFRRAEKAISVQERNALLQQAKYLLSEQEQNDFLKWQHEHPELADEEDALLKWKVRKNFLEENEIDRNNEEKELNYSETNESIKISDNLIDKIVNIVCERLKYPIIKGINKGIRGFLEQNHNSNEGFFEPSYSDDEGVYRSNHVEHIPLGTKRNKEDDRSSTSLLLDELPSIESPSPDENEQNPNAERTKKDKKNRRKPLLHVKGRFYQRDDSSSSSLIIHKESPFSIRAKQRKGLIEFMSPDKSSDSLIFREMDNKELSLGKNGNNTSDDADSAELSDDLNGSNPKCNKSI</sequence>
<organism evidence="3">
    <name type="scientific">Nematocida ausubeli (strain ATCC PRA-371 / ERTm2)</name>
    <name type="common">Nematode killer fungus</name>
    <dbReference type="NCBI Taxonomy" id="1913371"/>
    <lineage>
        <taxon>Eukaryota</taxon>
        <taxon>Fungi</taxon>
        <taxon>Fungi incertae sedis</taxon>
        <taxon>Microsporidia</taxon>
        <taxon>Nematocida</taxon>
    </lineage>
</organism>
<feature type="region of interest" description="Disordered" evidence="1">
    <location>
        <begin position="383"/>
        <end position="416"/>
    </location>
</feature>
<accession>H8ZA96</accession>